<protein>
    <recommendedName>
        <fullName evidence="3">Disease resistance R13L4/SHOC-2-like LRR domain-containing protein</fullName>
    </recommendedName>
</protein>
<feature type="compositionally biased region" description="Basic and acidic residues" evidence="2">
    <location>
        <begin position="326"/>
        <end position="335"/>
    </location>
</feature>
<dbReference type="SUPFAM" id="SSF52058">
    <property type="entry name" value="L domain-like"/>
    <property type="match status" value="1"/>
</dbReference>
<name>A0AAW1WWS3_RUBAR</name>
<gene>
    <name evidence="4" type="ORF">M0R45_025262</name>
</gene>
<feature type="domain" description="Disease resistance R13L4/SHOC-2-like LRR" evidence="3">
    <location>
        <begin position="17"/>
        <end position="222"/>
    </location>
</feature>
<dbReference type="PANTHER" id="PTHR47186">
    <property type="entry name" value="LEUCINE-RICH REPEAT-CONTAINING PROTEIN 57"/>
    <property type="match status" value="1"/>
</dbReference>
<reference evidence="4 5" key="1">
    <citation type="journal article" date="2023" name="G3 (Bethesda)">
        <title>A chromosome-length genome assembly and annotation of blackberry (Rubus argutus, cv. 'Hillquist').</title>
        <authorList>
            <person name="Bruna T."/>
            <person name="Aryal R."/>
            <person name="Dudchenko O."/>
            <person name="Sargent D.J."/>
            <person name="Mead D."/>
            <person name="Buti M."/>
            <person name="Cavallini A."/>
            <person name="Hytonen T."/>
            <person name="Andres J."/>
            <person name="Pham M."/>
            <person name="Weisz D."/>
            <person name="Mascagni F."/>
            <person name="Usai G."/>
            <person name="Natali L."/>
            <person name="Bassil N."/>
            <person name="Fernandez G.E."/>
            <person name="Lomsadze A."/>
            <person name="Armour M."/>
            <person name="Olukolu B."/>
            <person name="Poorten T."/>
            <person name="Britton C."/>
            <person name="Davik J."/>
            <person name="Ashrafi H."/>
            <person name="Aiden E.L."/>
            <person name="Borodovsky M."/>
            <person name="Worthington M."/>
        </authorList>
    </citation>
    <scope>NUCLEOTIDE SEQUENCE [LARGE SCALE GENOMIC DNA]</scope>
    <source>
        <strain evidence="4">PI 553951</strain>
    </source>
</reference>
<evidence type="ECO:0000313" key="5">
    <source>
        <dbReference type="Proteomes" id="UP001457282"/>
    </source>
</evidence>
<dbReference type="InterPro" id="IPR032675">
    <property type="entry name" value="LRR_dom_sf"/>
</dbReference>
<evidence type="ECO:0000313" key="4">
    <source>
        <dbReference type="EMBL" id="KAK9928108.1"/>
    </source>
</evidence>
<feature type="region of interest" description="Disordered" evidence="2">
    <location>
        <begin position="316"/>
        <end position="335"/>
    </location>
</feature>
<keyword evidence="1" id="KW-0677">Repeat</keyword>
<evidence type="ECO:0000256" key="2">
    <source>
        <dbReference type="SAM" id="MobiDB-lite"/>
    </source>
</evidence>
<dbReference type="EMBL" id="JBEDUW010000005">
    <property type="protein sequence ID" value="KAK9928108.1"/>
    <property type="molecule type" value="Genomic_DNA"/>
</dbReference>
<accession>A0AAW1WWS3</accession>
<organism evidence="4 5">
    <name type="scientific">Rubus argutus</name>
    <name type="common">Southern blackberry</name>
    <dbReference type="NCBI Taxonomy" id="59490"/>
    <lineage>
        <taxon>Eukaryota</taxon>
        <taxon>Viridiplantae</taxon>
        <taxon>Streptophyta</taxon>
        <taxon>Embryophyta</taxon>
        <taxon>Tracheophyta</taxon>
        <taxon>Spermatophyta</taxon>
        <taxon>Magnoliopsida</taxon>
        <taxon>eudicotyledons</taxon>
        <taxon>Gunneridae</taxon>
        <taxon>Pentapetalae</taxon>
        <taxon>rosids</taxon>
        <taxon>fabids</taxon>
        <taxon>Rosales</taxon>
        <taxon>Rosaceae</taxon>
        <taxon>Rosoideae</taxon>
        <taxon>Rosoideae incertae sedis</taxon>
        <taxon>Rubus</taxon>
    </lineage>
</organism>
<proteinExistence type="predicted"/>
<evidence type="ECO:0000256" key="1">
    <source>
        <dbReference type="ARBA" id="ARBA00022737"/>
    </source>
</evidence>
<dbReference type="PANTHER" id="PTHR47186:SF57">
    <property type="entry name" value="OS02G0478300 PROTEIN"/>
    <property type="match status" value="1"/>
</dbReference>
<keyword evidence="5" id="KW-1185">Reference proteome</keyword>
<sequence>MFRVAEKPLLQKYFPGGFRLLNVLDLQNAPLNVFPVEVVNLFFLKYLSLKGTKVKTIPRFIGKLQNLETLDLKHSLVTELPVEILKLQHLRHLLVYRYEFVPYGDFHSKYGFKVLAKIGVLTSLQKLSFIKANEDGGAILRELGKLVQLRRLGIVQMRKQDGKTLCSSIEKLTKLCTLSITSREEDEIIDLQHLSSPPLLLQRLYLRGRLETLPHWIPSLHSLVRGAGGSNAFCKKLSIQRCKSLEKVPSGIEHLMKLKVLEFFDMPETFIKTVLPHEKDNDYWKVAHIPEVYFTYWKECGWEVYPLEGLSEGENFPHDQPSSVMKSHELETRWK</sequence>
<dbReference type="AlphaFoldDB" id="A0AAW1WWS3"/>
<dbReference type="Pfam" id="PF23598">
    <property type="entry name" value="LRR_14"/>
    <property type="match status" value="1"/>
</dbReference>
<comment type="caution">
    <text evidence="4">The sequence shown here is derived from an EMBL/GenBank/DDBJ whole genome shotgun (WGS) entry which is preliminary data.</text>
</comment>
<dbReference type="Gene3D" id="3.80.10.10">
    <property type="entry name" value="Ribonuclease Inhibitor"/>
    <property type="match status" value="1"/>
</dbReference>
<dbReference type="InterPro" id="IPR055414">
    <property type="entry name" value="LRR_R13L4/SHOC2-like"/>
</dbReference>
<evidence type="ECO:0000259" key="3">
    <source>
        <dbReference type="Pfam" id="PF23598"/>
    </source>
</evidence>
<dbReference type="Proteomes" id="UP001457282">
    <property type="component" value="Unassembled WGS sequence"/>
</dbReference>